<dbReference type="CDD" id="cd06223">
    <property type="entry name" value="PRTases_typeI"/>
    <property type="match status" value="1"/>
</dbReference>
<comment type="similarity">
    <text evidence="1">Belongs to the ComF/GntX family.</text>
</comment>
<feature type="region of interest" description="Disordered" evidence="2">
    <location>
        <begin position="234"/>
        <end position="255"/>
    </location>
</feature>
<gene>
    <name evidence="4" type="ORF">IW252_002376</name>
</gene>
<sequence>MPERVEAAAESLPLDEFFAPLPVVAAGQYGQELSSCLLAFKDRGRLGLRNVLAPALARSIHRLTAELSVQLSWHGVGDHGPRRTLYLVPVPGRLSARLRRGYFPVGVLLASLEHRGLLPASCRVASLVGVREGWTATIPEGPLRSAIEGALDGGVSAQRRGQKVQGRRSRTAVRGTMRWVGIGSEGGDDLEGQPCLLIDDVLTTGATLSEVYRVVTEAGMTVLGAAVVAATHSPRATSAESETEISVENLDSGPG</sequence>
<dbReference type="PANTHER" id="PTHR47505">
    <property type="entry name" value="DNA UTILIZATION PROTEIN YHGH"/>
    <property type="match status" value="1"/>
</dbReference>
<protein>
    <submittedName>
        <fullName evidence="4">Amidophosphoribosyltransferase</fullName>
    </submittedName>
</protein>
<dbReference type="Pfam" id="PF00156">
    <property type="entry name" value="Pribosyltran"/>
    <property type="match status" value="1"/>
</dbReference>
<dbReference type="InterPro" id="IPR051910">
    <property type="entry name" value="ComF/GntX_DNA_util-trans"/>
</dbReference>
<dbReference type="SUPFAM" id="SSF53271">
    <property type="entry name" value="PRTase-like"/>
    <property type="match status" value="1"/>
</dbReference>
<evidence type="ECO:0000313" key="4">
    <source>
        <dbReference type="EMBL" id="MBG6085609.1"/>
    </source>
</evidence>
<evidence type="ECO:0000256" key="2">
    <source>
        <dbReference type="SAM" id="MobiDB-lite"/>
    </source>
</evidence>
<evidence type="ECO:0000313" key="5">
    <source>
        <dbReference type="Proteomes" id="UP000625033"/>
    </source>
</evidence>
<dbReference type="RefSeq" id="WP_196836776.1">
    <property type="nucleotide sequence ID" value="NZ_JADOTZ010000001.1"/>
</dbReference>
<name>A0A931GMP0_9MICC</name>
<accession>A0A931GMP0</accession>
<evidence type="ECO:0000256" key="1">
    <source>
        <dbReference type="ARBA" id="ARBA00008007"/>
    </source>
</evidence>
<feature type="compositionally biased region" description="Polar residues" evidence="2">
    <location>
        <begin position="234"/>
        <end position="246"/>
    </location>
</feature>
<evidence type="ECO:0000259" key="3">
    <source>
        <dbReference type="Pfam" id="PF00156"/>
    </source>
</evidence>
<dbReference type="Proteomes" id="UP000625033">
    <property type="component" value="Unassembled WGS sequence"/>
</dbReference>
<dbReference type="Gene3D" id="3.40.50.2020">
    <property type="match status" value="1"/>
</dbReference>
<dbReference type="AlphaFoldDB" id="A0A931GMP0"/>
<feature type="domain" description="Phosphoribosyltransferase" evidence="3">
    <location>
        <begin position="176"/>
        <end position="239"/>
    </location>
</feature>
<reference evidence="4" key="1">
    <citation type="submission" date="2020-11" db="EMBL/GenBank/DDBJ databases">
        <title>Sequencing the genomes of 1000 actinobacteria strains.</title>
        <authorList>
            <person name="Klenk H.-P."/>
        </authorList>
    </citation>
    <scope>NUCLEOTIDE SEQUENCE</scope>
    <source>
        <strain evidence="4">DSM 26152</strain>
    </source>
</reference>
<keyword evidence="5" id="KW-1185">Reference proteome</keyword>
<dbReference type="PANTHER" id="PTHR47505:SF1">
    <property type="entry name" value="DNA UTILIZATION PROTEIN YHGH"/>
    <property type="match status" value="1"/>
</dbReference>
<organism evidence="4 5">
    <name type="scientific">Zhihengliuella flava</name>
    <dbReference type="NCBI Taxonomy" id="1285193"/>
    <lineage>
        <taxon>Bacteria</taxon>
        <taxon>Bacillati</taxon>
        <taxon>Actinomycetota</taxon>
        <taxon>Actinomycetes</taxon>
        <taxon>Micrococcales</taxon>
        <taxon>Micrococcaceae</taxon>
        <taxon>Zhihengliuella</taxon>
    </lineage>
</organism>
<dbReference type="InterPro" id="IPR029057">
    <property type="entry name" value="PRTase-like"/>
</dbReference>
<dbReference type="InterPro" id="IPR000836">
    <property type="entry name" value="PRTase_dom"/>
</dbReference>
<comment type="caution">
    <text evidence="4">The sequence shown here is derived from an EMBL/GenBank/DDBJ whole genome shotgun (WGS) entry which is preliminary data.</text>
</comment>
<proteinExistence type="inferred from homology"/>
<dbReference type="EMBL" id="JADOTZ010000001">
    <property type="protein sequence ID" value="MBG6085609.1"/>
    <property type="molecule type" value="Genomic_DNA"/>
</dbReference>